<accession>A0AA86ND41</accession>
<dbReference type="EMBL" id="CAXDID020000290">
    <property type="protein sequence ID" value="CAL6071289.1"/>
    <property type="molecule type" value="Genomic_DNA"/>
</dbReference>
<gene>
    <name evidence="1" type="ORF">HINF_LOCUS5182</name>
    <name evidence="2" type="ORF">HINF_LOCUS55071</name>
</gene>
<dbReference type="AlphaFoldDB" id="A0AA86ND41"/>
<proteinExistence type="predicted"/>
<keyword evidence="3" id="KW-1185">Reference proteome</keyword>
<reference evidence="1" key="1">
    <citation type="submission" date="2023-06" db="EMBL/GenBank/DDBJ databases">
        <authorList>
            <person name="Kurt Z."/>
        </authorList>
    </citation>
    <scope>NUCLEOTIDE SEQUENCE</scope>
</reference>
<evidence type="ECO:0000313" key="2">
    <source>
        <dbReference type="EMBL" id="CAL6071289.1"/>
    </source>
</evidence>
<evidence type="ECO:0000313" key="1">
    <source>
        <dbReference type="EMBL" id="CAI9917537.1"/>
    </source>
</evidence>
<reference evidence="2 3" key="2">
    <citation type="submission" date="2024-07" db="EMBL/GenBank/DDBJ databases">
        <authorList>
            <person name="Akdeniz Z."/>
        </authorList>
    </citation>
    <scope>NUCLEOTIDE SEQUENCE [LARGE SCALE GENOMIC DNA]</scope>
</reference>
<organism evidence="1">
    <name type="scientific">Hexamita inflata</name>
    <dbReference type="NCBI Taxonomy" id="28002"/>
    <lineage>
        <taxon>Eukaryota</taxon>
        <taxon>Metamonada</taxon>
        <taxon>Diplomonadida</taxon>
        <taxon>Hexamitidae</taxon>
        <taxon>Hexamitinae</taxon>
        <taxon>Hexamita</taxon>
    </lineage>
</organism>
<comment type="caution">
    <text evidence="1">The sequence shown here is derived from an EMBL/GenBank/DDBJ whole genome shotgun (WGS) entry which is preliminary data.</text>
</comment>
<dbReference type="Proteomes" id="UP001642409">
    <property type="component" value="Unassembled WGS sequence"/>
</dbReference>
<dbReference type="EMBL" id="CATOUU010000134">
    <property type="protein sequence ID" value="CAI9917537.1"/>
    <property type="molecule type" value="Genomic_DNA"/>
</dbReference>
<name>A0AA86ND41_9EUKA</name>
<sequence>MSTGSICLVGQTSQFIYISNYYVMGIYQSSTSVALGAMVCKNSSFTIINYTFSPDIFKIGNSSSYLFSFINCSIVEIIGAAVLQSIYANNTQPLQLTQISTTDSIFFQYGGICASLMNSIILIKQYIHDMQQSINTQFIQNSGSIIGQSFSTQTQINLDSVCAQQLIQSSASTKQVGVIGNIEGNISILNSAISQNVSFGILFRFGIVGLLNQNILPNISTFINVIISTIGIQSTATISNSFDISMLIGRVDQNTIFNNTSVVNGYLNGYGQIGGFIGYAGNGTYRYLNNCIVSNNSILGPQNCGGINGYSGSVVNITVQNSNLSNSTIGQLGRYYIGGLMGQIIQTSIYISNVKLLNMSIVGSSQVAFLVGSYNGGSFTISGSSSSGSNYANTKLQPNCNVLNISNSQSGC</sequence>
<protein>
    <submittedName>
        <fullName evidence="2">Hypothetical_protein</fullName>
    </submittedName>
</protein>
<evidence type="ECO:0000313" key="3">
    <source>
        <dbReference type="Proteomes" id="UP001642409"/>
    </source>
</evidence>